<evidence type="ECO:0000256" key="2">
    <source>
        <dbReference type="SAM" id="Phobius"/>
    </source>
</evidence>
<dbReference type="SUPFAM" id="SSF48371">
    <property type="entry name" value="ARM repeat"/>
    <property type="match status" value="1"/>
</dbReference>
<accession>A0ABC9AYR6</accession>
<dbReference type="PANTHER" id="PTHR33115">
    <property type="entry name" value="ARM REPEAT SUPERFAMILY PROTEIN"/>
    <property type="match status" value="1"/>
</dbReference>
<dbReference type="InterPro" id="IPR016024">
    <property type="entry name" value="ARM-type_fold"/>
</dbReference>
<keyword evidence="2" id="KW-1133">Transmembrane helix</keyword>
<proteinExistence type="predicted"/>
<keyword evidence="2" id="KW-0812">Transmembrane</keyword>
<feature type="region of interest" description="Disordered" evidence="1">
    <location>
        <begin position="410"/>
        <end position="498"/>
    </location>
</feature>
<feature type="compositionally biased region" description="Polar residues" evidence="1">
    <location>
        <begin position="431"/>
        <end position="444"/>
    </location>
</feature>
<protein>
    <recommendedName>
        <fullName evidence="5">CLASP N-terminal domain-containing protein</fullName>
    </recommendedName>
</protein>
<name>A0ABC9AYR6_9POAL</name>
<dbReference type="AlphaFoldDB" id="A0ABC9AYR6"/>
<reference evidence="3" key="1">
    <citation type="submission" date="2024-10" db="EMBL/GenBank/DDBJ databases">
        <authorList>
            <person name="Ryan C."/>
        </authorList>
    </citation>
    <scope>NUCLEOTIDE SEQUENCE [LARGE SCALE GENOMIC DNA]</scope>
</reference>
<feature type="compositionally biased region" description="Polar residues" evidence="1">
    <location>
        <begin position="454"/>
        <end position="468"/>
    </location>
</feature>
<keyword evidence="4" id="KW-1185">Reference proteome</keyword>
<keyword evidence="2" id="KW-0472">Membrane</keyword>
<dbReference type="EMBL" id="OZ075133">
    <property type="protein sequence ID" value="CAL4989120.1"/>
    <property type="molecule type" value="Genomic_DNA"/>
</dbReference>
<evidence type="ECO:0000313" key="4">
    <source>
        <dbReference type="Proteomes" id="UP001497457"/>
    </source>
</evidence>
<organism evidence="3 4">
    <name type="scientific">Urochloa decumbens</name>
    <dbReference type="NCBI Taxonomy" id="240449"/>
    <lineage>
        <taxon>Eukaryota</taxon>
        <taxon>Viridiplantae</taxon>
        <taxon>Streptophyta</taxon>
        <taxon>Embryophyta</taxon>
        <taxon>Tracheophyta</taxon>
        <taxon>Spermatophyta</taxon>
        <taxon>Magnoliopsida</taxon>
        <taxon>Liliopsida</taxon>
        <taxon>Poales</taxon>
        <taxon>Poaceae</taxon>
        <taxon>PACMAD clade</taxon>
        <taxon>Panicoideae</taxon>
        <taxon>Panicodae</taxon>
        <taxon>Paniceae</taxon>
        <taxon>Melinidinae</taxon>
        <taxon>Urochloa</taxon>
    </lineage>
</organism>
<gene>
    <name evidence="3" type="ORF">URODEC1_LOCUS59581</name>
</gene>
<feature type="region of interest" description="Disordered" evidence="1">
    <location>
        <begin position="1"/>
        <end position="26"/>
    </location>
</feature>
<evidence type="ECO:0008006" key="5">
    <source>
        <dbReference type="Google" id="ProtNLM"/>
    </source>
</evidence>
<feature type="transmembrane region" description="Helical" evidence="2">
    <location>
        <begin position="41"/>
        <end position="62"/>
    </location>
</feature>
<dbReference type="PANTHER" id="PTHR33115:SF25">
    <property type="entry name" value="CONDENSIN COMPLEX SUBUNIT 1 C-TERMINAL DOMAIN-CONTAINING PROTEIN"/>
    <property type="match status" value="1"/>
</dbReference>
<feature type="compositionally biased region" description="Basic and acidic residues" evidence="1">
    <location>
        <begin position="410"/>
        <end position="422"/>
    </location>
</feature>
<dbReference type="Proteomes" id="UP001497457">
    <property type="component" value="Chromosome 23rd"/>
</dbReference>
<evidence type="ECO:0000256" key="1">
    <source>
        <dbReference type="SAM" id="MobiDB-lite"/>
    </source>
</evidence>
<feature type="compositionally biased region" description="Basic and acidic residues" evidence="1">
    <location>
        <begin position="484"/>
        <end position="494"/>
    </location>
</feature>
<sequence>MAGNAGGEGKNGGGGSERQLKQPALQPEERSLNTYVLGHTYLLMAMTGLGYLALTWSTVVLLGGFVTSLGKKDFWCLTVISMIQAARIFNDLADRLFPNFLKIAGALVRWRSLRDVVHCGCLEHTDRRRTPPEEWGGMLATRYISNERSRCWQNPNSISDRKVIDYAVELLDSESWEDNLGGARMLDAFIRQGADVRSLLLPSRSKVQKLFDTLGWRCGPERNRETREAAVPGSLQCVASLLQGEATAAYLSGKQESRRIKKAVVDHWKLFDTLGWRCGPERNRETREAAVSRVFAMRRPGRPQFPGSLQCVASLLQDEATAAYLSGKQESRRIKKAVVDHFVKVTKDNNNVAHLTELLDATSNITYRTIAAQVLENYCTHCDWNEEHKKIVTELVRPKVITVILSIKSDRPESSDEKEKKPQAKRWTIFKTKNNRGNEANLKTSAPGKDEENPQTIAPGTGVRSQACTPGDKNIVQKTSSLRDQNKSSDRQNEEQTASTKELQEALLSLALVICAKLINAQDVIQEKALGGTPFVVKLKTIVDDNCQPTADSLRIVRLCGYIAASVMSFEPYADCFRNNEFAKSFTKASKIMSNLESCMIFAGTDFGVKKILRPLLSELEKKVSDLEKKEVQLG</sequence>
<evidence type="ECO:0000313" key="3">
    <source>
        <dbReference type="EMBL" id="CAL4989120.1"/>
    </source>
</evidence>
<feature type="compositionally biased region" description="Gly residues" evidence="1">
    <location>
        <begin position="1"/>
        <end position="16"/>
    </location>
</feature>